<organism evidence="6 7">
    <name type="scientific">Fusarium mundagurra</name>
    <dbReference type="NCBI Taxonomy" id="1567541"/>
    <lineage>
        <taxon>Eukaryota</taxon>
        <taxon>Fungi</taxon>
        <taxon>Dikarya</taxon>
        <taxon>Ascomycota</taxon>
        <taxon>Pezizomycotina</taxon>
        <taxon>Sordariomycetes</taxon>
        <taxon>Hypocreomycetidae</taxon>
        <taxon>Hypocreales</taxon>
        <taxon>Nectriaceae</taxon>
        <taxon>Fusarium</taxon>
        <taxon>Fusarium fujikuroi species complex</taxon>
    </lineage>
</organism>
<proteinExistence type="predicted"/>
<sequence>MATTRLQEYLSIIDIAAQAAPTASLLVAVVINNTLLFRKSVKGREGLLDRQKWKNSVRIAPRGTRLYWVCDVALEGDSCWKYLRNPEVETVTQDEIAHHLPSHNNQSIRLTVIEEGSPGPKDTFTVAVGFTRLSKQWQQASPDAPYHITTYETGWPLKVTRLIMVWEEDEKKCARITCITYARERPKDGSLDFNSANQIRIELELLDPFYITVRSNDNWKQIFLLQFHHACLKLFIKFLNILETDEIDHADDAATNPSRAELRQWNLKTIIERSYEYRDLADMGCKLISTTESLIDVVRSMSPVVDTPLHTNKFMAIDMELRGLCREASEQLQNFSDRLDHDLKYLELARNINQNRGVQQLTLLATIFLPLSLAAGVLSMQTRFKDLGTLLYDFFGVVVLLAAIVLIIMILLSLMAVMKELDSKFLRNESYRESFRGKFLLAVNIGFFVFGCLVLSSFLVGMFKDVTLGARILGYGVAAICGLWIVALLLVLGGIMTWDLRF</sequence>
<feature type="transmembrane region" description="Helical" evidence="5">
    <location>
        <begin position="15"/>
        <end position="37"/>
    </location>
</feature>
<dbReference type="SUPFAM" id="SSF144083">
    <property type="entry name" value="Magnesium transport protein CorA, transmembrane region"/>
    <property type="match status" value="1"/>
</dbReference>
<feature type="transmembrane region" description="Helical" evidence="5">
    <location>
        <begin position="394"/>
        <end position="418"/>
    </location>
</feature>
<dbReference type="OrthoDB" id="3231000at2759"/>
<evidence type="ECO:0000313" key="6">
    <source>
        <dbReference type="EMBL" id="KAF5718268.1"/>
    </source>
</evidence>
<accession>A0A8H5YSX3</accession>
<keyword evidence="2 5" id="KW-0812">Transmembrane</keyword>
<dbReference type="Gene3D" id="1.20.58.340">
    <property type="entry name" value="Magnesium transport protein CorA, transmembrane region"/>
    <property type="match status" value="1"/>
</dbReference>
<reference evidence="6 7" key="1">
    <citation type="submission" date="2020-05" db="EMBL/GenBank/DDBJ databases">
        <title>Identification and distribution of gene clusters putatively required for synthesis of sphingolipid metabolism inhibitors in phylogenetically diverse species of the filamentous fungus Fusarium.</title>
        <authorList>
            <person name="Kim H.-S."/>
            <person name="Busman M."/>
            <person name="Brown D.W."/>
            <person name="Divon H."/>
            <person name="Uhlig S."/>
            <person name="Proctor R.H."/>
        </authorList>
    </citation>
    <scope>NUCLEOTIDE SEQUENCE [LARGE SCALE GENOMIC DNA]</scope>
    <source>
        <strain evidence="6 7">NRRL 66235</strain>
    </source>
</reference>
<dbReference type="GO" id="GO:0016020">
    <property type="term" value="C:membrane"/>
    <property type="evidence" value="ECO:0007669"/>
    <property type="project" value="UniProtKB-SubCell"/>
</dbReference>
<feature type="transmembrane region" description="Helical" evidence="5">
    <location>
        <begin position="439"/>
        <end position="460"/>
    </location>
</feature>
<evidence type="ECO:0000256" key="1">
    <source>
        <dbReference type="ARBA" id="ARBA00004141"/>
    </source>
</evidence>
<evidence type="ECO:0000313" key="7">
    <source>
        <dbReference type="Proteomes" id="UP000544331"/>
    </source>
</evidence>
<dbReference type="GO" id="GO:0046873">
    <property type="term" value="F:metal ion transmembrane transporter activity"/>
    <property type="evidence" value="ECO:0007669"/>
    <property type="project" value="InterPro"/>
</dbReference>
<dbReference type="InterPro" id="IPR045863">
    <property type="entry name" value="CorA_TM1_TM2"/>
</dbReference>
<dbReference type="Pfam" id="PF01544">
    <property type="entry name" value="CorA"/>
    <property type="match status" value="1"/>
</dbReference>
<feature type="transmembrane region" description="Helical" evidence="5">
    <location>
        <begin position="361"/>
        <end position="382"/>
    </location>
</feature>
<dbReference type="Proteomes" id="UP000544331">
    <property type="component" value="Unassembled WGS sequence"/>
</dbReference>
<protein>
    <submittedName>
        <fullName evidence="6">Uncharacterized protein</fullName>
    </submittedName>
</protein>
<keyword evidence="4 5" id="KW-0472">Membrane</keyword>
<evidence type="ECO:0000256" key="4">
    <source>
        <dbReference type="ARBA" id="ARBA00023136"/>
    </source>
</evidence>
<evidence type="ECO:0000256" key="5">
    <source>
        <dbReference type="SAM" id="Phobius"/>
    </source>
</evidence>
<keyword evidence="3 5" id="KW-1133">Transmembrane helix</keyword>
<feature type="transmembrane region" description="Helical" evidence="5">
    <location>
        <begin position="472"/>
        <end position="498"/>
    </location>
</feature>
<comment type="subcellular location">
    <subcellularLocation>
        <location evidence="1">Membrane</location>
        <topology evidence="1">Multi-pass membrane protein</topology>
    </subcellularLocation>
</comment>
<dbReference type="AlphaFoldDB" id="A0A8H5YSX3"/>
<keyword evidence="7" id="KW-1185">Reference proteome</keyword>
<comment type="caution">
    <text evidence="6">The sequence shown here is derived from an EMBL/GenBank/DDBJ whole genome shotgun (WGS) entry which is preliminary data.</text>
</comment>
<dbReference type="InterPro" id="IPR002523">
    <property type="entry name" value="MgTranspt_CorA/ZnTranspt_ZntB"/>
</dbReference>
<gene>
    <name evidence="6" type="ORF">FMUND_5364</name>
</gene>
<evidence type="ECO:0000256" key="3">
    <source>
        <dbReference type="ARBA" id="ARBA00022989"/>
    </source>
</evidence>
<evidence type="ECO:0000256" key="2">
    <source>
        <dbReference type="ARBA" id="ARBA00022692"/>
    </source>
</evidence>
<name>A0A8H5YSX3_9HYPO</name>
<dbReference type="EMBL" id="JAAOAN010000172">
    <property type="protein sequence ID" value="KAF5718268.1"/>
    <property type="molecule type" value="Genomic_DNA"/>
</dbReference>